<proteinExistence type="predicted"/>
<evidence type="ECO:0000256" key="2">
    <source>
        <dbReference type="ARBA" id="ARBA00023125"/>
    </source>
</evidence>
<protein>
    <submittedName>
        <fullName evidence="6">TetR/AcrR family transcriptional regulator</fullName>
    </submittedName>
</protein>
<dbReference type="AlphaFoldDB" id="A0A3S8U5N2"/>
<dbReference type="InterPro" id="IPR001647">
    <property type="entry name" value="HTH_TetR"/>
</dbReference>
<dbReference type="Pfam" id="PF00440">
    <property type="entry name" value="TetR_N"/>
    <property type="match status" value="1"/>
</dbReference>
<dbReference type="Proteomes" id="UP000282002">
    <property type="component" value="Chromosome"/>
</dbReference>
<dbReference type="GO" id="GO:0003677">
    <property type="term" value="F:DNA binding"/>
    <property type="evidence" value="ECO:0007669"/>
    <property type="project" value="UniProtKB-UniRule"/>
</dbReference>
<feature type="domain" description="HTH tetR-type" evidence="5">
    <location>
        <begin position="5"/>
        <end position="65"/>
    </location>
</feature>
<keyword evidence="7" id="KW-1185">Reference proteome</keyword>
<dbReference type="PRINTS" id="PR00455">
    <property type="entry name" value="HTHTETR"/>
</dbReference>
<dbReference type="InterPro" id="IPR054156">
    <property type="entry name" value="YxaF_TetR_C"/>
</dbReference>
<keyword evidence="1" id="KW-0805">Transcription regulation</keyword>
<dbReference type="KEGG" id="taw:EI545_08760"/>
<evidence type="ECO:0000256" key="4">
    <source>
        <dbReference type="PROSITE-ProRule" id="PRU00335"/>
    </source>
</evidence>
<dbReference type="SUPFAM" id="SSF48498">
    <property type="entry name" value="Tetracyclin repressor-like, C-terminal domain"/>
    <property type="match status" value="1"/>
</dbReference>
<reference evidence="6 7" key="1">
    <citation type="submission" date="2018-12" db="EMBL/GenBank/DDBJ databases">
        <title>Complete genome sequencing of Tabrizicola sp. K13M18.</title>
        <authorList>
            <person name="Bae J.-W."/>
        </authorList>
    </citation>
    <scope>NUCLEOTIDE SEQUENCE [LARGE SCALE GENOMIC DNA]</scope>
    <source>
        <strain evidence="6 7">K13M18</strain>
    </source>
</reference>
<keyword evidence="2 4" id="KW-0238">DNA-binding</keyword>
<evidence type="ECO:0000259" key="5">
    <source>
        <dbReference type="PROSITE" id="PS50977"/>
    </source>
</evidence>
<dbReference type="InterPro" id="IPR009057">
    <property type="entry name" value="Homeodomain-like_sf"/>
</dbReference>
<evidence type="ECO:0000313" key="7">
    <source>
        <dbReference type="Proteomes" id="UP000282002"/>
    </source>
</evidence>
<dbReference type="PANTHER" id="PTHR47506">
    <property type="entry name" value="TRANSCRIPTIONAL REGULATORY PROTEIN"/>
    <property type="match status" value="1"/>
</dbReference>
<dbReference type="RefSeq" id="WP_125325122.1">
    <property type="nucleotide sequence ID" value="NZ_CP034328.1"/>
</dbReference>
<evidence type="ECO:0000313" key="6">
    <source>
        <dbReference type="EMBL" id="AZL58924.1"/>
    </source>
</evidence>
<dbReference type="Pfam" id="PF21993">
    <property type="entry name" value="TetR_C_13_2"/>
    <property type="match status" value="1"/>
</dbReference>
<name>A0A3S8U5N2_9RHOB</name>
<dbReference type="PROSITE" id="PS50977">
    <property type="entry name" value="HTH_TETR_2"/>
    <property type="match status" value="1"/>
</dbReference>
<dbReference type="InterPro" id="IPR036271">
    <property type="entry name" value="Tet_transcr_reg_TetR-rel_C_sf"/>
</dbReference>
<sequence>MQDDTPTRDRLVTTAATLFRRQGYHATGLAEILAEAGVPKGSLYHHFPDGKAGLAMAAADWTAAFLIRIIDDAFQPAPGYREGMAHYCNKLAKLFQLTDAANTCPISALLFDGPESDAFRGHADHVFQRLIDAVAGHAQRLGLPPDEAVAQAETLLIAVEGAWTLARARRDAAVLRSLPARLLPG</sequence>
<gene>
    <name evidence="6" type="ORF">EI545_08760</name>
</gene>
<evidence type="ECO:0000256" key="3">
    <source>
        <dbReference type="ARBA" id="ARBA00023163"/>
    </source>
</evidence>
<dbReference type="PANTHER" id="PTHR47506:SF3">
    <property type="entry name" value="HTH-TYPE TRANSCRIPTIONAL REGULATOR LMRA"/>
    <property type="match status" value="1"/>
</dbReference>
<dbReference type="SUPFAM" id="SSF46689">
    <property type="entry name" value="Homeodomain-like"/>
    <property type="match status" value="1"/>
</dbReference>
<dbReference type="OrthoDB" id="9811084at2"/>
<evidence type="ECO:0000256" key="1">
    <source>
        <dbReference type="ARBA" id="ARBA00023015"/>
    </source>
</evidence>
<keyword evidence="3" id="KW-0804">Transcription</keyword>
<organism evidence="6 7">
    <name type="scientific">Tabrizicola piscis</name>
    <dbReference type="NCBI Taxonomy" id="2494374"/>
    <lineage>
        <taxon>Bacteria</taxon>
        <taxon>Pseudomonadati</taxon>
        <taxon>Pseudomonadota</taxon>
        <taxon>Alphaproteobacteria</taxon>
        <taxon>Rhodobacterales</taxon>
        <taxon>Paracoccaceae</taxon>
        <taxon>Tabrizicola</taxon>
    </lineage>
</organism>
<dbReference type="EMBL" id="CP034328">
    <property type="protein sequence ID" value="AZL58924.1"/>
    <property type="molecule type" value="Genomic_DNA"/>
</dbReference>
<accession>A0A3S8U5N2</accession>
<dbReference type="Gene3D" id="1.10.357.10">
    <property type="entry name" value="Tetracycline Repressor, domain 2"/>
    <property type="match status" value="1"/>
</dbReference>
<feature type="DNA-binding region" description="H-T-H motif" evidence="4">
    <location>
        <begin position="28"/>
        <end position="47"/>
    </location>
</feature>